<comment type="caution">
    <text evidence="2">The sequence shown here is derived from an EMBL/GenBank/DDBJ whole genome shotgun (WGS) entry which is preliminary data.</text>
</comment>
<dbReference type="EMBL" id="BBWV01000002">
    <property type="protein sequence ID" value="GAO43591.1"/>
    <property type="molecule type" value="Genomic_DNA"/>
</dbReference>
<dbReference type="AlphaFoldDB" id="A0A0E9N1T3"/>
<evidence type="ECO:0008006" key="4">
    <source>
        <dbReference type="Google" id="ProtNLM"/>
    </source>
</evidence>
<dbReference type="RefSeq" id="WP_046369443.1">
    <property type="nucleotide sequence ID" value="NZ_BBWV01000002.1"/>
</dbReference>
<keyword evidence="1" id="KW-1133">Transmembrane helix</keyword>
<feature type="transmembrane region" description="Helical" evidence="1">
    <location>
        <begin position="51"/>
        <end position="68"/>
    </location>
</feature>
<feature type="transmembrane region" description="Helical" evidence="1">
    <location>
        <begin position="216"/>
        <end position="234"/>
    </location>
</feature>
<sequence length="260" mass="29071">MRYSLLFRTEASTLCVLLFLFCIATVILGRYIRNRFFQNDAQESRGGVNSLLGALFGLWGFLLAFTFSNSSAKFENVRIVTVDESNAIRNTILRTDAIPDSLRKVFRSNLRAYTDVMIDYYNAKKISEFNIAREKAIAISSRLWTDAVNTAQLPGVAGPGSVMMSSLTTMFDLAEKRDALLQSGVPDLIIYILFALALAISFIGGFTTPVIQFKEWVVICGFLVMACSIIYATLDLGRPLRGTIQLKTGKERLVEIQRLF</sequence>
<dbReference type="Proteomes" id="UP000033121">
    <property type="component" value="Unassembled WGS sequence"/>
</dbReference>
<organism evidence="2 3">
    <name type="scientific">Flavihumibacter petaseus NBRC 106054</name>
    <dbReference type="NCBI Taxonomy" id="1220578"/>
    <lineage>
        <taxon>Bacteria</taxon>
        <taxon>Pseudomonadati</taxon>
        <taxon>Bacteroidota</taxon>
        <taxon>Chitinophagia</taxon>
        <taxon>Chitinophagales</taxon>
        <taxon>Chitinophagaceae</taxon>
        <taxon>Flavihumibacter</taxon>
    </lineage>
</organism>
<name>A0A0E9N1T3_9BACT</name>
<evidence type="ECO:0000313" key="2">
    <source>
        <dbReference type="EMBL" id="GAO43591.1"/>
    </source>
</evidence>
<evidence type="ECO:0000313" key="3">
    <source>
        <dbReference type="Proteomes" id="UP000033121"/>
    </source>
</evidence>
<accession>A0A0E9N1T3</accession>
<keyword evidence="3" id="KW-1185">Reference proteome</keyword>
<reference evidence="2 3" key="1">
    <citation type="submission" date="2015-04" db="EMBL/GenBank/DDBJ databases">
        <title>Whole genome shotgun sequence of Flavihumibacter petaseus NBRC 106054.</title>
        <authorList>
            <person name="Miyazawa S."/>
            <person name="Hosoyama A."/>
            <person name="Hashimoto M."/>
            <person name="Noguchi M."/>
            <person name="Tsuchikane K."/>
            <person name="Ohji S."/>
            <person name="Yamazoe A."/>
            <person name="Ichikawa N."/>
            <person name="Kimura A."/>
            <person name="Fujita N."/>
        </authorList>
    </citation>
    <scope>NUCLEOTIDE SEQUENCE [LARGE SCALE GENOMIC DNA]</scope>
    <source>
        <strain evidence="2 3">NBRC 106054</strain>
    </source>
</reference>
<dbReference type="OrthoDB" id="677192at2"/>
<proteinExistence type="predicted"/>
<dbReference type="InterPro" id="IPR025333">
    <property type="entry name" value="DUF4239"/>
</dbReference>
<keyword evidence="1" id="KW-0812">Transmembrane</keyword>
<dbReference type="Pfam" id="PF14023">
    <property type="entry name" value="Bestrophin-like"/>
    <property type="match status" value="1"/>
</dbReference>
<evidence type="ECO:0000256" key="1">
    <source>
        <dbReference type="SAM" id="Phobius"/>
    </source>
</evidence>
<protein>
    <recommendedName>
        <fullName evidence="4">DUF4239 domain-containing protein</fullName>
    </recommendedName>
</protein>
<keyword evidence="1" id="KW-0472">Membrane</keyword>
<gene>
    <name evidence="2" type="ORF">FPE01S_02_06970</name>
</gene>
<feature type="transmembrane region" description="Helical" evidence="1">
    <location>
        <begin position="12"/>
        <end position="31"/>
    </location>
</feature>
<feature type="transmembrane region" description="Helical" evidence="1">
    <location>
        <begin position="188"/>
        <end position="210"/>
    </location>
</feature>
<dbReference type="STRING" id="1220578.FPE01S_02_06970"/>